<dbReference type="Proteomes" id="UP001337305">
    <property type="component" value="Unassembled WGS sequence"/>
</dbReference>
<evidence type="ECO:0008006" key="3">
    <source>
        <dbReference type="Google" id="ProtNLM"/>
    </source>
</evidence>
<keyword evidence="2" id="KW-1185">Reference proteome</keyword>
<evidence type="ECO:0000313" key="1">
    <source>
        <dbReference type="EMBL" id="MEF3832300.1"/>
    </source>
</evidence>
<dbReference type="EMBL" id="JAODOP010000004">
    <property type="protein sequence ID" value="MEF3832300.1"/>
    <property type="molecule type" value="Genomic_DNA"/>
</dbReference>
<gene>
    <name evidence="1" type="ORF">N1F79_04110</name>
</gene>
<protein>
    <recommendedName>
        <fullName evidence="3">Glycerophosphoryl diester phosphodiesterase family protein</fullName>
    </recommendedName>
</protein>
<proteinExistence type="predicted"/>
<name>A0ABU7XNK6_9FLAO</name>
<accession>A0ABU7XNK6</accession>
<comment type="caution">
    <text evidence="1">The sequence shown here is derived from an EMBL/GenBank/DDBJ whole genome shotgun (WGS) entry which is preliminary data.</text>
</comment>
<dbReference type="RefSeq" id="WP_303304681.1">
    <property type="nucleotide sequence ID" value="NZ_JAODOP010000004.1"/>
</dbReference>
<evidence type="ECO:0000313" key="2">
    <source>
        <dbReference type="Proteomes" id="UP001337305"/>
    </source>
</evidence>
<organism evidence="1 2">
    <name type="scientific">Flavivirga spongiicola</name>
    <dbReference type="NCBI Taxonomy" id="421621"/>
    <lineage>
        <taxon>Bacteria</taxon>
        <taxon>Pseudomonadati</taxon>
        <taxon>Bacteroidota</taxon>
        <taxon>Flavobacteriia</taxon>
        <taxon>Flavobacteriales</taxon>
        <taxon>Flavobacteriaceae</taxon>
        <taxon>Flavivirga</taxon>
    </lineage>
</organism>
<reference evidence="1 2" key="1">
    <citation type="submission" date="2022-09" db="EMBL/GenBank/DDBJ databases">
        <title>Genome sequencing of Flavivirga sp. MEBiC05379.</title>
        <authorList>
            <person name="Oh H.-M."/>
            <person name="Kwon K.K."/>
            <person name="Park M.J."/>
            <person name="Yang S.-H."/>
        </authorList>
    </citation>
    <scope>NUCLEOTIDE SEQUENCE [LARGE SCALE GENOMIC DNA]</scope>
    <source>
        <strain evidence="1 2">MEBiC05379</strain>
    </source>
</reference>
<sequence>MGKYFNWKGKGIMPVEEKRILNNMVKTIHEQGRILRFWDNPEITSEYGENFWETVLNEGVDMLSTDLPKEIKAFFNN</sequence>